<dbReference type="PANTHER" id="PTHR24225:SF75">
    <property type="entry name" value="N-FORMYL PEPTIDE RECEPTOR 2"/>
    <property type="match status" value="1"/>
</dbReference>
<feature type="transmembrane region" description="Helical" evidence="11">
    <location>
        <begin position="61"/>
        <end position="84"/>
    </location>
</feature>
<feature type="domain" description="G-protein coupled receptors family 1 profile" evidence="12">
    <location>
        <begin position="76"/>
        <end position="332"/>
    </location>
</feature>
<dbReference type="Gene3D" id="1.20.1070.10">
    <property type="entry name" value="Rhodopsin 7-helix transmembrane proteins"/>
    <property type="match status" value="1"/>
</dbReference>
<keyword evidence="6" id="KW-1015">Disulfide bond</keyword>
<dbReference type="KEGG" id="xla:121396176"/>
<dbReference type="AlphaFoldDB" id="A0A8J1LCI1"/>
<keyword evidence="5 11" id="KW-0472">Membrane</keyword>
<comment type="similarity">
    <text evidence="10">Belongs to the G-protein coupled receptor 1 family.</text>
</comment>
<dbReference type="PRINTS" id="PR00526">
    <property type="entry name" value="FMETLEUPHER"/>
</dbReference>
<feature type="transmembrane region" description="Helical" evidence="11">
    <location>
        <begin position="135"/>
        <end position="154"/>
    </location>
</feature>
<evidence type="ECO:0000256" key="1">
    <source>
        <dbReference type="ARBA" id="ARBA00004141"/>
    </source>
</evidence>
<dbReference type="Proteomes" id="UP000186698">
    <property type="component" value="Chromosome 7S"/>
</dbReference>
<dbReference type="FunFam" id="1.20.1070.10:FF:000034">
    <property type="entry name" value="G-protein coupled receptor 1"/>
    <property type="match status" value="1"/>
</dbReference>
<dbReference type="GO" id="GO:0002430">
    <property type="term" value="P:complement receptor mediated signaling pathway"/>
    <property type="evidence" value="ECO:0000318"/>
    <property type="project" value="GO_Central"/>
</dbReference>
<feature type="transmembrane region" description="Helical" evidence="11">
    <location>
        <begin position="174"/>
        <end position="196"/>
    </location>
</feature>
<feature type="transmembrane region" description="Helical" evidence="11">
    <location>
        <begin position="274"/>
        <end position="292"/>
    </location>
</feature>
<dbReference type="InterPro" id="IPR000276">
    <property type="entry name" value="GPCR_Rhodpsn"/>
</dbReference>
<feature type="transmembrane region" description="Helical" evidence="11">
    <location>
        <begin position="96"/>
        <end position="115"/>
    </location>
</feature>
<dbReference type="PRINTS" id="PR00237">
    <property type="entry name" value="GPCRRHODOPSN"/>
</dbReference>
<feature type="transmembrane region" description="Helical" evidence="11">
    <location>
        <begin position="240"/>
        <end position="262"/>
    </location>
</feature>
<evidence type="ECO:0000256" key="6">
    <source>
        <dbReference type="ARBA" id="ARBA00023157"/>
    </source>
</evidence>
<dbReference type="GO" id="GO:0005886">
    <property type="term" value="C:plasma membrane"/>
    <property type="evidence" value="ECO:0000318"/>
    <property type="project" value="GO_Central"/>
</dbReference>
<feature type="transmembrane region" description="Helical" evidence="11">
    <location>
        <begin position="312"/>
        <end position="335"/>
    </location>
</feature>
<keyword evidence="3 11" id="KW-1133">Transmembrane helix</keyword>
<accession>A0A8J1LCI1</accession>
<dbReference type="PROSITE" id="PS50262">
    <property type="entry name" value="G_PROTEIN_RECEP_F1_2"/>
    <property type="match status" value="1"/>
</dbReference>
<dbReference type="RefSeq" id="XP_041426674.1">
    <property type="nucleotide sequence ID" value="XM_041570740.1"/>
</dbReference>
<protein>
    <submittedName>
        <fullName evidence="14">N-formyl peptide receptor 2-like</fullName>
    </submittedName>
</protein>
<sequence length="378" mass="44126">MVLFFRSSPIHPPVIYSHNGLVLGLALNMEYMLSLNFTNSSPDSYNEEEYDNGIERWRQTLVITCFSITFLLGTVGNGLVIWIAGFRMKKTVNSFWFLNLSIADFSFCLFLPLHILDWAMDGHWPLGQVICKVMFTSLFLNMSVSIFFLMAISVDRCTSVLCPVWSKNHRSVKLARNISVIIWLSCLALSSPYVAFYDVEHYADNNITYCTVTYAAWDNTTFFDYQTWFLRHKAMYITRFISMFLIPFSVILVCYGLIAFWIRRSSKHLGSSRTFKIIVTVVLCFFSCWFLYHLWPLLELMEVDMNWPFDIIMYDLGHCLAYFNCCLNPMIYVFAGREFKRSLRKSIPFLLESTFRERGEPLETQDDTVGTELMTYHA</sequence>
<dbReference type="OrthoDB" id="6088892at2759"/>
<evidence type="ECO:0000259" key="12">
    <source>
        <dbReference type="PROSITE" id="PS50262"/>
    </source>
</evidence>
<evidence type="ECO:0000256" key="9">
    <source>
        <dbReference type="ARBA" id="ARBA00025736"/>
    </source>
</evidence>
<evidence type="ECO:0000256" key="7">
    <source>
        <dbReference type="ARBA" id="ARBA00023170"/>
    </source>
</evidence>
<organism evidence="13 14">
    <name type="scientific">Xenopus laevis</name>
    <name type="common">African clawed frog</name>
    <dbReference type="NCBI Taxonomy" id="8355"/>
    <lineage>
        <taxon>Eukaryota</taxon>
        <taxon>Metazoa</taxon>
        <taxon>Chordata</taxon>
        <taxon>Craniata</taxon>
        <taxon>Vertebrata</taxon>
        <taxon>Euteleostomi</taxon>
        <taxon>Amphibia</taxon>
        <taxon>Batrachia</taxon>
        <taxon>Anura</taxon>
        <taxon>Pipoidea</taxon>
        <taxon>Pipidae</taxon>
        <taxon>Xenopodinae</taxon>
        <taxon>Xenopus</taxon>
        <taxon>Xenopus</taxon>
    </lineage>
</organism>
<evidence type="ECO:0000256" key="3">
    <source>
        <dbReference type="ARBA" id="ARBA00022989"/>
    </source>
</evidence>
<keyword evidence="8 10" id="KW-0807">Transducer</keyword>
<evidence type="ECO:0000256" key="10">
    <source>
        <dbReference type="RuleBase" id="RU000688"/>
    </source>
</evidence>
<evidence type="ECO:0000256" key="8">
    <source>
        <dbReference type="ARBA" id="ARBA00023224"/>
    </source>
</evidence>
<evidence type="ECO:0000313" key="14">
    <source>
        <dbReference type="RefSeq" id="XP_041426674.1"/>
    </source>
</evidence>
<gene>
    <name evidence="14" type="primary">LOC121396176</name>
</gene>
<dbReference type="GeneID" id="121396176"/>
<keyword evidence="4 10" id="KW-0297">G-protein coupled receptor</keyword>
<dbReference type="GO" id="GO:0004875">
    <property type="term" value="F:complement receptor activity"/>
    <property type="evidence" value="ECO:0000318"/>
    <property type="project" value="GO_Central"/>
</dbReference>
<dbReference type="GO" id="GO:0006954">
    <property type="term" value="P:inflammatory response"/>
    <property type="evidence" value="ECO:0000318"/>
    <property type="project" value="GO_Central"/>
</dbReference>
<evidence type="ECO:0000313" key="13">
    <source>
        <dbReference type="Proteomes" id="UP000186698"/>
    </source>
</evidence>
<evidence type="ECO:0000256" key="5">
    <source>
        <dbReference type="ARBA" id="ARBA00023136"/>
    </source>
</evidence>
<keyword evidence="13" id="KW-1185">Reference proteome</keyword>
<dbReference type="GO" id="GO:0004982">
    <property type="term" value="F:N-formyl peptide receptor activity"/>
    <property type="evidence" value="ECO:0000318"/>
    <property type="project" value="GO_Central"/>
</dbReference>
<evidence type="ECO:0000256" key="2">
    <source>
        <dbReference type="ARBA" id="ARBA00022692"/>
    </source>
</evidence>
<comment type="subcellular location">
    <subcellularLocation>
        <location evidence="1">Membrane</location>
        <topology evidence="1">Multi-pass membrane protein</topology>
    </subcellularLocation>
</comment>
<keyword evidence="7 10" id="KW-0675">Receptor</keyword>
<reference evidence="14" key="1">
    <citation type="submission" date="2025-08" db="UniProtKB">
        <authorList>
            <consortium name="RefSeq"/>
        </authorList>
    </citation>
    <scope>IDENTIFICATION</scope>
    <source>
        <strain evidence="14">J_2021</strain>
        <tissue evidence="14">Erythrocytes</tissue>
    </source>
</reference>
<evidence type="ECO:0000256" key="4">
    <source>
        <dbReference type="ARBA" id="ARBA00023040"/>
    </source>
</evidence>
<dbReference type="InterPro" id="IPR000826">
    <property type="entry name" value="Formyl_rcpt-rel"/>
</dbReference>
<keyword evidence="2 10" id="KW-0812">Transmembrane</keyword>
<dbReference type="GO" id="GO:0007204">
    <property type="term" value="P:positive regulation of cytosolic calcium ion concentration"/>
    <property type="evidence" value="ECO:0000318"/>
    <property type="project" value="GO_Central"/>
</dbReference>
<dbReference type="PANTHER" id="PTHR24225">
    <property type="entry name" value="CHEMOTACTIC RECEPTOR"/>
    <property type="match status" value="1"/>
</dbReference>
<proteinExistence type="inferred from homology"/>
<dbReference type="SUPFAM" id="SSF81321">
    <property type="entry name" value="Family A G protein-coupled receptor-like"/>
    <property type="match status" value="1"/>
</dbReference>
<dbReference type="GO" id="GO:0007200">
    <property type="term" value="P:phospholipase C-activating G protein-coupled receptor signaling pathway"/>
    <property type="evidence" value="ECO:0000318"/>
    <property type="project" value="GO_Central"/>
</dbReference>
<dbReference type="PROSITE" id="PS00237">
    <property type="entry name" value="G_PROTEIN_RECEP_F1_1"/>
    <property type="match status" value="1"/>
</dbReference>
<comment type="similarity">
    <text evidence="9">Belongs to the chemokine-like receptor (CMKLR) family.</text>
</comment>
<dbReference type="InterPro" id="IPR017452">
    <property type="entry name" value="GPCR_Rhodpsn_7TM"/>
</dbReference>
<name>A0A8J1LCI1_XENLA</name>
<dbReference type="Pfam" id="PF00001">
    <property type="entry name" value="7tm_1"/>
    <property type="match status" value="1"/>
</dbReference>
<evidence type="ECO:0000256" key="11">
    <source>
        <dbReference type="SAM" id="Phobius"/>
    </source>
</evidence>